<name>A0AAV9R851_9TELE</name>
<reference evidence="2 3" key="1">
    <citation type="submission" date="2021-06" db="EMBL/GenBank/DDBJ databases">
        <authorList>
            <person name="Palmer J.M."/>
        </authorList>
    </citation>
    <scope>NUCLEOTIDE SEQUENCE [LARGE SCALE GENOMIC DNA]</scope>
    <source>
        <strain evidence="2 3">MEX-2019</strain>
        <tissue evidence="2">Muscle</tissue>
    </source>
</reference>
<evidence type="ECO:0000256" key="1">
    <source>
        <dbReference type="SAM" id="MobiDB-lite"/>
    </source>
</evidence>
<gene>
    <name evidence="2" type="ORF">CRENBAI_012693</name>
</gene>
<dbReference type="EMBL" id="JAHHUM010002261">
    <property type="protein sequence ID" value="KAK5605458.1"/>
    <property type="molecule type" value="Genomic_DNA"/>
</dbReference>
<feature type="region of interest" description="Disordered" evidence="1">
    <location>
        <begin position="32"/>
        <end position="101"/>
    </location>
</feature>
<organism evidence="2 3">
    <name type="scientific">Crenichthys baileyi</name>
    <name type="common">White River springfish</name>
    <dbReference type="NCBI Taxonomy" id="28760"/>
    <lineage>
        <taxon>Eukaryota</taxon>
        <taxon>Metazoa</taxon>
        <taxon>Chordata</taxon>
        <taxon>Craniata</taxon>
        <taxon>Vertebrata</taxon>
        <taxon>Euteleostomi</taxon>
        <taxon>Actinopterygii</taxon>
        <taxon>Neopterygii</taxon>
        <taxon>Teleostei</taxon>
        <taxon>Neoteleostei</taxon>
        <taxon>Acanthomorphata</taxon>
        <taxon>Ovalentaria</taxon>
        <taxon>Atherinomorphae</taxon>
        <taxon>Cyprinodontiformes</taxon>
        <taxon>Goodeidae</taxon>
        <taxon>Crenichthys</taxon>
    </lineage>
</organism>
<feature type="compositionally biased region" description="Basic and acidic residues" evidence="1">
    <location>
        <begin position="92"/>
        <end position="101"/>
    </location>
</feature>
<keyword evidence="3" id="KW-1185">Reference proteome</keyword>
<sequence>MSSLQSDRRGSAKHLCVGSRISAVGCCQPCGLHSARWHRPTESRGSGESHTERTHQGGNISKSSSSSSSFGCEGLKPELRQSKTGPQIQSKRRGDPTGPDH</sequence>
<protein>
    <submittedName>
        <fullName evidence="2">Uncharacterized protein</fullName>
    </submittedName>
</protein>
<comment type="caution">
    <text evidence="2">The sequence shown here is derived from an EMBL/GenBank/DDBJ whole genome shotgun (WGS) entry which is preliminary data.</text>
</comment>
<dbReference type="AlphaFoldDB" id="A0AAV9R851"/>
<accession>A0AAV9R851</accession>
<feature type="compositionally biased region" description="Basic and acidic residues" evidence="1">
    <location>
        <begin position="39"/>
        <end position="55"/>
    </location>
</feature>
<evidence type="ECO:0000313" key="3">
    <source>
        <dbReference type="Proteomes" id="UP001311232"/>
    </source>
</evidence>
<proteinExistence type="predicted"/>
<dbReference type="Proteomes" id="UP001311232">
    <property type="component" value="Unassembled WGS sequence"/>
</dbReference>
<evidence type="ECO:0000313" key="2">
    <source>
        <dbReference type="EMBL" id="KAK5605458.1"/>
    </source>
</evidence>